<evidence type="ECO:0000313" key="4">
    <source>
        <dbReference type="Proteomes" id="UP000663879"/>
    </source>
</evidence>
<keyword evidence="2" id="KW-0812">Transmembrane</keyword>
<name>A0A813M5L2_9BILA</name>
<dbReference type="AlphaFoldDB" id="A0A813M5L2"/>
<accession>A0A813M5L2</accession>
<reference evidence="3" key="1">
    <citation type="submission" date="2021-02" db="EMBL/GenBank/DDBJ databases">
        <authorList>
            <person name="Nowell W R."/>
        </authorList>
    </citation>
    <scope>NUCLEOTIDE SEQUENCE</scope>
    <source>
        <strain evidence="3">Ploen Becks lab</strain>
    </source>
</reference>
<sequence length="363" mass="42459">MTPVISISNSSEKFSFNQNINSIKINAIIILACIVLSILSIFLFYYQCLKKRGQLKSSISTIQNFDARENKSENEIQNKVPNKANNNDVKKSFSAQSVNSVNFEKVQIDVFNSVNSQILAQQFTNNFINKKIEDSTDNIYFTDLRHLSKNGMYIIAPLNEKNNQVKEVNDKIDKKRKSGFKTIKNLNKKIKKFIEIHRENNRKEIDDVFCLFNMSPMQQKYFLDFYGSDKNPILVARQDYKKKLKRKKMNSSKRESFNSDLDNCTEVLNDQIRSYLNNAELTRVQPHHDQSGGLGRKFMYKLRNLQYKDESFFTREKTRKSKPTNFLPSINLEFYDTKKTSLKHEKKENNSNLNKLQALTKKT</sequence>
<keyword evidence="2" id="KW-0472">Membrane</keyword>
<gene>
    <name evidence="3" type="ORF">OXX778_LOCUS1335</name>
</gene>
<evidence type="ECO:0000256" key="1">
    <source>
        <dbReference type="SAM" id="MobiDB-lite"/>
    </source>
</evidence>
<feature type="region of interest" description="Disordered" evidence="1">
    <location>
        <begin position="344"/>
        <end position="363"/>
    </location>
</feature>
<feature type="transmembrane region" description="Helical" evidence="2">
    <location>
        <begin position="25"/>
        <end position="46"/>
    </location>
</feature>
<dbReference type="OrthoDB" id="10665245at2759"/>
<dbReference type="Proteomes" id="UP000663879">
    <property type="component" value="Unassembled WGS sequence"/>
</dbReference>
<protein>
    <submittedName>
        <fullName evidence="3">Uncharacterized protein</fullName>
    </submittedName>
</protein>
<proteinExistence type="predicted"/>
<keyword evidence="2" id="KW-1133">Transmembrane helix</keyword>
<keyword evidence="4" id="KW-1185">Reference proteome</keyword>
<evidence type="ECO:0000313" key="3">
    <source>
        <dbReference type="EMBL" id="CAF0713411.1"/>
    </source>
</evidence>
<evidence type="ECO:0000256" key="2">
    <source>
        <dbReference type="SAM" id="Phobius"/>
    </source>
</evidence>
<dbReference type="EMBL" id="CAJNOC010000083">
    <property type="protein sequence ID" value="CAF0713411.1"/>
    <property type="molecule type" value="Genomic_DNA"/>
</dbReference>
<comment type="caution">
    <text evidence="3">The sequence shown here is derived from an EMBL/GenBank/DDBJ whole genome shotgun (WGS) entry which is preliminary data.</text>
</comment>
<organism evidence="3 4">
    <name type="scientific">Brachionus calyciflorus</name>
    <dbReference type="NCBI Taxonomy" id="104777"/>
    <lineage>
        <taxon>Eukaryota</taxon>
        <taxon>Metazoa</taxon>
        <taxon>Spiralia</taxon>
        <taxon>Gnathifera</taxon>
        <taxon>Rotifera</taxon>
        <taxon>Eurotatoria</taxon>
        <taxon>Monogononta</taxon>
        <taxon>Pseudotrocha</taxon>
        <taxon>Ploima</taxon>
        <taxon>Brachionidae</taxon>
        <taxon>Brachionus</taxon>
    </lineage>
</organism>